<dbReference type="Pfam" id="PF24657">
    <property type="entry name" value="DUF7646"/>
    <property type="match status" value="1"/>
</dbReference>
<dbReference type="GO" id="GO:0003677">
    <property type="term" value="F:DNA binding"/>
    <property type="evidence" value="ECO:0007669"/>
    <property type="project" value="UniProtKB-KW"/>
</dbReference>
<keyword evidence="3" id="KW-0238">DNA-binding</keyword>
<evidence type="ECO:0000256" key="1">
    <source>
        <dbReference type="ARBA" id="ARBA00004123"/>
    </source>
</evidence>
<evidence type="ECO:0000259" key="13">
    <source>
        <dbReference type="Pfam" id="PF24658"/>
    </source>
</evidence>
<dbReference type="InterPro" id="IPR056428">
    <property type="entry name" value="WH_GTF3C1"/>
</dbReference>
<evidence type="ECO:0000256" key="6">
    <source>
        <dbReference type="SAM" id="MobiDB-lite"/>
    </source>
</evidence>
<dbReference type="Pfam" id="PF23704">
    <property type="entry name" value="WHD_GTF3C1_N"/>
    <property type="match status" value="1"/>
</dbReference>
<name>A0A9N7MS36_STRHE</name>
<dbReference type="InterPro" id="IPR007309">
    <property type="entry name" value="TFIIIC_Bblock-bd"/>
</dbReference>
<dbReference type="Proteomes" id="UP001153555">
    <property type="component" value="Unassembled WGS sequence"/>
</dbReference>
<dbReference type="GO" id="GO:0042791">
    <property type="term" value="P:5S class rRNA transcription by RNA polymerase III"/>
    <property type="evidence" value="ECO:0007669"/>
    <property type="project" value="TreeGrafter"/>
</dbReference>
<keyword evidence="4" id="KW-0804">Transcription</keyword>
<feature type="domain" description="General transcription factor 3C polypeptide 1 winged-helix" evidence="8">
    <location>
        <begin position="1"/>
        <end position="104"/>
    </location>
</feature>
<comment type="caution">
    <text evidence="14">The sequence shown here is derived from an EMBL/GenBank/DDBJ whole genome shotgun (WGS) entry which is preliminary data.</text>
</comment>
<dbReference type="PANTHER" id="PTHR15180:SF1">
    <property type="entry name" value="GENERAL TRANSCRIPTION FACTOR 3C POLYPEPTIDE 1"/>
    <property type="match status" value="1"/>
</dbReference>
<dbReference type="Pfam" id="PF04182">
    <property type="entry name" value="B-block_TFIIIC"/>
    <property type="match status" value="1"/>
</dbReference>
<dbReference type="InterPro" id="IPR056064">
    <property type="entry name" value="DUF7647"/>
</dbReference>
<dbReference type="GO" id="GO:0005634">
    <property type="term" value="C:nucleus"/>
    <property type="evidence" value="ECO:0007669"/>
    <property type="project" value="UniProtKB-SubCell"/>
</dbReference>
<feature type="region of interest" description="Disordered" evidence="6">
    <location>
        <begin position="1433"/>
        <end position="1467"/>
    </location>
</feature>
<dbReference type="InterPro" id="IPR036388">
    <property type="entry name" value="WH-like_DNA-bd_sf"/>
</dbReference>
<feature type="domain" description="GTF3C1 extended winged-helix" evidence="9">
    <location>
        <begin position="571"/>
        <end position="681"/>
    </location>
</feature>
<evidence type="ECO:0000259" key="7">
    <source>
        <dbReference type="Pfam" id="PF04182"/>
    </source>
</evidence>
<evidence type="ECO:0000256" key="2">
    <source>
        <dbReference type="ARBA" id="ARBA00022553"/>
    </source>
</evidence>
<accession>A0A9N7MS36</accession>
<dbReference type="EMBL" id="CACSLK010012206">
    <property type="protein sequence ID" value="CAA0814592.1"/>
    <property type="molecule type" value="Genomic_DNA"/>
</dbReference>
<dbReference type="GO" id="GO:0000127">
    <property type="term" value="C:transcription factor TFIIIC complex"/>
    <property type="evidence" value="ECO:0007669"/>
    <property type="project" value="InterPro"/>
</dbReference>
<feature type="compositionally biased region" description="Basic and acidic residues" evidence="6">
    <location>
        <begin position="1433"/>
        <end position="1451"/>
    </location>
</feature>
<dbReference type="SUPFAM" id="SSF46785">
    <property type="entry name" value="Winged helix' DNA-binding domain"/>
    <property type="match status" value="1"/>
</dbReference>
<evidence type="ECO:0000313" key="15">
    <source>
        <dbReference type="Proteomes" id="UP001153555"/>
    </source>
</evidence>
<evidence type="ECO:0000259" key="10">
    <source>
        <dbReference type="Pfam" id="PF24538"/>
    </source>
</evidence>
<dbReference type="OrthoDB" id="68020at2759"/>
<dbReference type="Pfam" id="PF24538">
    <property type="entry name" value="DUF7599"/>
    <property type="match status" value="1"/>
</dbReference>
<evidence type="ECO:0000256" key="5">
    <source>
        <dbReference type="ARBA" id="ARBA00023242"/>
    </source>
</evidence>
<evidence type="ECO:0000313" key="14">
    <source>
        <dbReference type="EMBL" id="CAA0814592.1"/>
    </source>
</evidence>
<dbReference type="InterPro" id="IPR056467">
    <property type="entry name" value="eWH_GTF3C1"/>
</dbReference>
<evidence type="ECO:0000259" key="11">
    <source>
        <dbReference type="Pfam" id="PF24655"/>
    </source>
</evidence>
<feature type="domain" description="DUF7647" evidence="13">
    <location>
        <begin position="762"/>
        <end position="940"/>
    </location>
</feature>
<dbReference type="Pfam" id="PF24101">
    <property type="entry name" value="WHD_GTF3C1"/>
    <property type="match status" value="1"/>
</dbReference>
<dbReference type="Gene3D" id="1.10.10.10">
    <property type="entry name" value="Winged helix-like DNA-binding domain superfamily/Winged helix DNA-binding domain"/>
    <property type="match status" value="1"/>
</dbReference>
<sequence length="1848" mass="208758">MDSAVHSALEEICSAAANGLHLRSLWTRLDPQLASQGLPLGPNVKRAVWENLLEIPGLKLEACDGCALDSSKQDLVKRTVEECEKMDVKIVAPESMRKSFLGIYEMESSESGLSDMQRLILERLAVARTNGIAQSDLSKELHIAPNKLFYPLKRLETQGYIVRQPTVIRTKQPSNREPNSESVTATNMLYLYRYGKHLGYHQRLEITKEDKLVMDGNVEDGHVETGTDLGEEISKEDVHVRDFLPAMKAICDKLENAQGKVLVVSDIKQDLGYRGTCGHRAWRNICQKLKVARVVEECCTIINKKEVNCLRLISSLSPSYFEPKLHGHGHDDTDPEQSKISMKRGQITEQLLELPLLRQVYDMVDAAGAKGLTNTEVCRGLGLCGKEYHRRYFKQMISRFGLHLQLEPHNRNEVYRLWTAGNFNPGSSNMAPAEEERALKVNESGPSSLDLESHEDLSQPVKVIDDSISTENVGGIYKSEKEAVDIADASNVTNMNSECSSTLLLQCSQQNSGVELSGGVPDQELFPARNSVNNNMVETCSLAVVSLTPPSTPTPSRRRSNPRYPRLTMGATNSQREQNILKLLQEEKFLIKPELHRRLESLENLGKEKNTTMDRKTLLRCLNKLQGEGHCKCIHVSVPDVTNYGRSKAVEVILHSSFQTVSPELLAQIHDKIRSFEIQVRKQAHTRQKGQSVPVLDNVERIPNSIRSDTQLLRSEAVRNGFVLPRMVRTKLLHVFLWDQMRSSSSWDGTLLSSNHSNDLKNPHSTCKLFELDLAIRSMPLALFLKVVGSAQALEDMIGKCRSGMRLCDLPVEEYKILMDTRATGRLSWLIDILRRLKLIRLVSKDHAEDGGSNPHTTLTHALELKPYIEEPVTGIASTGLCLHDLRPRIRHDFVLSSRKAVDEYWNTLEYCYSASKSRAALLAFPGTAVHEVFNPRSWTSSRVITADERVELHKRVMKDDPKEKLSFSECEKIAKDLNLTLQQVLRFYSDKSQQRLTRLQTDLAAENQKPGTFKEKNSFLSCKNKRSSSRIPSKLVTASLAVGESSLERLSPLYDADDKTDGPDVLYLNEDDKTIHTFIHKQASAKFNMGHKKKKFLWTEEADRLLVIEYARYRSALGAKYHRVDWASVPNLPAPPNTCKRRMSVLNSYMPFRKAVMKLCNMLAERYSKYLAQRHDKILDDGDFIKMTNDPSLVENRLKSSATVSEEWANFDEDVIKLVVNEILRHKRMAKLEVSQDTFPDQENSEDSDNEGCERPMASGQRSRSRKPPVKYMKLSSDYGSVCRQMHESVAVANAAELFKLIFLSNSKAPEVPILLAETLRRYSEHDLFAAFNYLREKKIMIGGSSNTPFVLSQHFMHSISRSTFPDDTGKRAADFLTWLHEREEDLMEEGIDVPSDLQCGEVFTLCALISSSELSITPCLPDEGVGEVEDNRASKRKCDNNEMDSGDKSKKLKTSFTGEGEMTSRREKGFPGIKLCLQRESFKVEDVHRVPLFGEKNQGILMDANYGASDSDIADYVREMLDSGRTTHRVLDVGESPWESMTRYAEHLTSSRSYEGESSTLNPDLFKNLYSAIHKSGDNGLSMKNVRKVLNTKDEKMLELIIEVLEAFGRTLKVNGYDSLRVVDALYRSKYFLSSVRGRVGMFLKRQKRKFEDECVPLDLDNQGEYVSPLANEINTSADEEHRVTILNLLEDVSGPSAVLSTTDNITSYQHSDSASPIITRTEDFGFHSVDARLCRPLLPWMNGDGTINEPVYKGLIRRVLGIVMQNPGILEDNIIKHMQGLNPQSCKRLLEIMILDNHIVTRKMQQKTSSQPPSILGNLLGDRFRKSKLISRVHYFANPMSTTLL</sequence>
<feature type="domain" description="B-block binding subunit of TFIIIC" evidence="7">
    <location>
        <begin position="115"/>
        <end position="194"/>
    </location>
</feature>
<evidence type="ECO:0000259" key="12">
    <source>
        <dbReference type="Pfam" id="PF24657"/>
    </source>
</evidence>
<feature type="domain" description="DUF7599" evidence="10">
    <location>
        <begin position="242"/>
        <end position="324"/>
    </location>
</feature>
<dbReference type="CDD" id="cd16169">
    <property type="entry name" value="Tau138_eWH"/>
    <property type="match status" value="1"/>
</dbReference>
<reference evidence="14" key="1">
    <citation type="submission" date="2019-12" db="EMBL/GenBank/DDBJ databases">
        <authorList>
            <person name="Scholes J."/>
        </authorList>
    </citation>
    <scope>NUCLEOTIDE SEQUENCE</scope>
</reference>
<gene>
    <name evidence="14" type="ORF">SHERM_14875</name>
</gene>
<feature type="domain" description="DUF7646" evidence="12">
    <location>
        <begin position="342"/>
        <end position="426"/>
    </location>
</feature>
<protein>
    <submittedName>
        <fullName evidence="14">B-block binding subunit of TFIIIC</fullName>
    </submittedName>
</protein>
<dbReference type="InterPro" id="IPR056063">
    <property type="entry name" value="DUF7646"/>
</dbReference>
<feature type="domain" description="DUF7645" evidence="11">
    <location>
        <begin position="941"/>
        <end position="1001"/>
    </location>
</feature>
<dbReference type="InterPro" id="IPR044210">
    <property type="entry name" value="Tfc3-like"/>
</dbReference>
<proteinExistence type="predicted"/>
<dbReference type="InterPro" id="IPR056020">
    <property type="entry name" value="DUF7599"/>
</dbReference>
<dbReference type="InterPro" id="IPR056062">
    <property type="entry name" value="DUF7645"/>
</dbReference>
<keyword evidence="5" id="KW-0539">Nucleus</keyword>
<keyword evidence="15" id="KW-1185">Reference proteome</keyword>
<dbReference type="InterPro" id="IPR035625">
    <property type="entry name" value="Tfc3-like_eWH"/>
</dbReference>
<evidence type="ECO:0000256" key="3">
    <source>
        <dbReference type="ARBA" id="ARBA00023125"/>
    </source>
</evidence>
<keyword evidence="2" id="KW-0597">Phosphoprotein</keyword>
<comment type="subcellular location">
    <subcellularLocation>
        <location evidence="1">Nucleus</location>
    </subcellularLocation>
</comment>
<dbReference type="Pfam" id="PF24655">
    <property type="entry name" value="DUF7645"/>
    <property type="match status" value="1"/>
</dbReference>
<feature type="region of interest" description="Disordered" evidence="6">
    <location>
        <begin position="1236"/>
        <end position="1271"/>
    </location>
</feature>
<evidence type="ECO:0000259" key="9">
    <source>
        <dbReference type="Pfam" id="PF24101"/>
    </source>
</evidence>
<dbReference type="InterPro" id="IPR036390">
    <property type="entry name" value="WH_DNA-bd_sf"/>
</dbReference>
<feature type="region of interest" description="Disordered" evidence="6">
    <location>
        <begin position="547"/>
        <end position="569"/>
    </location>
</feature>
<dbReference type="GO" id="GO:0006384">
    <property type="term" value="P:transcription initiation at RNA polymerase III promoter"/>
    <property type="evidence" value="ECO:0007669"/>
    <property type="project" value="InterPro"/>
</dbReference>
<organism evidence="14 15">
    <name type="scientific">Striga hermonthica</name>
    <name type="common">Purple witchweed</name>
    <name type="synonym">Buchnera hermonthica</name>
    <dbReference type="NCBI Taxonomy" id="68872"/>
    <lineage>
        <taxon>Eukaryota</taxon>
        <taxon>Viridiplantae</taxon>
        <taxon>Streptophyta</taxon>
        <taxon>Embryophyta</taxon>
        <taxon>Tracheophyta</taxon>
        <taxon>Spermatophyta</taxon>
        <taxon>Magnoliopsida</taxon>
        <taxon>eudicotyledons</taxon>
        <taxon>Gunneridae</taxon>
        <taxon>Pentapetalae</taxon>
        <taxon>asterids</taxon>
        <taxon>lamiids</taxon>
        <taxon>Lamiales</taxon>
        <taxon>Orobanchaceae</taxon>
        <taxon>Buchnereae</taxon>
        <taxon>Striga</taxon>
    </lineage>
</organism>
<evidence type="ECO:0000259" key="8">
    <source>
        <dbReference type="Pfam" id="PF23704"/>
    </source>
</evidence>
<dbReference type="Pfam" id="PF24658">
    <property type="entry name" value="DUF7647"/>
    <property type="match status" value="1"/>
</dbReference>
<evidence type="ECO:0000256" key="4">
    <source>
        <dbReference type="ARBA" id="ARBA00023163"/>
    </source>
</evidence>
<dbReference type="PANTHER" id="PTHR15180">
    <property type="entry name" value="GENERAL TRANSCRIPTION FACTOR 3C POLYPEPTIDE 1"/>
    <property type="match status" value="1"/>
</dbReference>